<keyword evidence="8" id="KW-0067">ATP-binding</keyword>
<evidence type="ECO:0000256" key="1">
    <source>
        <dbReference type="ARBA" id="ARBA00004141"/>
    </source>
</evidence>
<accession>A0AAV4PXA4</accession>
<dbReference type="InterPro" id="IPR027417">
    <property type="entry name" value="P-loop_NTPase"/>
</dbReference>
<comment type="catalytic activity">
    <reaction evidence="13">
        <text>ATP + H2O + xenobioticSide 1 = ADP + phosphate + xenobioticSide 2.</text>
        <dbReference type="EC" id="7.6.2.2"/>
    </reaction>
</comment>
<dbReference type="Gene3D" id="1.20.1560.10">
    <property type="entry name" value="ABC transporter type 1, transmembrane domain"/>
    <property type="match status" value="1"/>
</dbReference>
<dbReference type="InterPro" id="IPR003593">
    <property type="entry name" value="AAA+_ATPase"/>
</dbReference>
<keyword evidence="17" id="KW-1185">Reference proteome</keyword>
<dbReference type="InterPro" id="IPR036640">
    <property type="entry name" value="ABC1_TM_sf"/>
</dbReference>
<reference evidence="16 17" key="1">
    <citation type="submission" date="2021-06" db="EMBL/GenBank/DDBJ databases">
        <title>Caerostris extrusa draft genome.</title>
        <authorList>
            <person name="Kono N."/>
            <person name="Arakawa K."/>
        </authorList>
    </citation>
    <scope>NUCLEOTIDE SEQUENCE [LARGE SCALE GENOMIC DNA]</scope>
</reference>
<dbReference type="GO" id="GO:0008559">
    <property type="term" value="F:ABC-type xenobiotic transporter activity"/>
    <property type="evidence" value="ECO:0007669"/>
    <property type="project" value="UniProtKB-EC"/>
</dbReference>
<dbReference type="PROSITE" id="PS50893">
    <property type="entry name" value="ABC_TRANSPORTER_2"/>
    <property type="match status" value="1"/>
</dbReference>
<comment type="similarity">
    <text evidence="2">Belongs to the ABC transporter superfamily. ABCB family. Multidrug resistance exporter (TC 3.A.1.201) subfamily.</text>
</comment>
<dbReference type="InterPro" id="IPR039421">
    <property type="entry name" value="Type_1_exporter"/>
</dbReference>
<sequence>MLIIFLSLLWKIRKMLKFMLLHMLFLKQLCFLPMLQLFRLGAYLVARNEMETVNVYRVFFAMAFSAVSVGQWTSYLPDYAKAKLSAGLVFYLTNIIPKIDSSSKGGIRPDVKGKIDFVNVQFRYPSRKNVLVLQGINLTINPGQTVALVGSSGCGKSTLIALLERFYDPESGQVMLDGFDIKTMNLKYLRSLMALVSQEPVLFNCSIKENIIYGIEDKLSQADIEDAARTANIHDFIGYDTIVGERGTQLSGGQKQRIAIARALVRQPKILLLDEATSALDTESEKAVQDALDQARQGRTCIIIAHRLSTVQNADCIAVIDNGKIVEKGTHEELVSKKGIYYKLIKRQYS</sequence>
<evidence type="ECO:0000256" key="14">
    <source>
        <dbReference type="SAM" id="Phobius"/>
    </source>
</evidence>
<evidence type="ECO:0000256" key="7">
    <source>
        <dbReference type="ARBA" id="ARBA00022741"/>
    </source>
</evidence>
<name>A0AAV4PXA4_CAEEX</name>
<dbReference type="GO" id="GO:0005743">
    <property type="term" value="C:mitochondrial inner membrane"/>
    <property type="evidence" value="ECO:0007669"/>
    <property type="project" value="TreeGrafter"/>
</dbReference>
<comment type="caution">
    <text evidence="16">The sequence shown here is derived from an EMBL/GenBank/DDBJ whole genome shotgun (WGS) entry which is preliminary data.</text>
</comment>
<evidence type="ECO:0000256" key="3">
    <source>
        <dbReference type="ARBA" id="ARBA00012191"/>
    </source>
</evidence>
<evidence type="ECO:0000256" key="9">
    <source>
        <dbReference type="ARBA" id="ARBA00022967"/>
    </source>
</evidence>
<dbReference type="EMBL" id="BPLR01005332">
    <property type="protein sequence ID" value="GIY01531.1"/>
    <property type="molecule type" value="Genomic_DNA"/>
</dbReference>
<evidence type="ECO:0000256" key="6">
    <source>
        <dbReference type="ARBA" id="ARBA00022737"/>
    </source>
</evidence>
<organism evidence="16 17">
    <name type="scientific">Caerostris extrusa</name>
    <name type="common">Bark spider</name>
    <name type="synonym">Caerostris bankana</name>
    <dbReference type="NCBI Taxonomy" id="172846"/>
    <lineage>
        <taxon>Eukaryota</taxon>
        <taxon>Metazoa</taxon>
        <taxon>Ecdysozoa</taxon>
        <taxon>Arthropoda</taxon>
        <taxon>Chelicerata</taxon>
        <taxon>Arachnida</taxon>
        <taxon>Araneae</taxon>
        <taxon>Araneomorphae</taxon>
        <taxon>Entelegynae</taxon>
        <taxon>Araneoidea</taxon>
        <taxon>Araneidae</taxon>
        <taxon>Caerostris</taxon>
    </lineage>
</organism>
<dbReference type="CDD" id="cd03249">
    <property type="entry name" value="ABC_MTABC3_MDL1_MDL2"/>
    <property type="match status" value="1"/>
</dbReference>
<keyword evidence="12" id="KW-0325">Glycoprotein</keyword>
<evidence type="ECO:0000256" key="13">
    <source>
        <dbReference type="ARBA" id="ARBA00034018"/>
    </source>
</evidence>
<keyword evidence="9" id="KW-1278">Translocase</keyword>
<dbReference type="PANTHER" id="PTHR43394:SF27">
    <property type="entry name" value="ATP-DEPENDENT TRANSLOCASE ABCB1-LIKE"/>
    <property type="match status" value="1"/>
</dbReference>
<dbReference type="SMART" id="SM00382">
    <property type="entry name" value="AAA"/>
    <property type="match status" value="1"/>
</dbReference>
<dbReference type="Pfam" id="PF00005">
    <property type="entry name" value="ABC_tran"/>
    <property type="match status" value="1"/>
</dbReference>
<dbReference type="GO" id="GO:0090374">
    <property type="term" value="P:oligopeptide export from mitochondrion"/>
    <property type="evidence" value="ECO:0007669"/>
    <property type="project" value="TreeGrafter"/>
</dbReference>
<evidence type="ECO:0000256" key="2">
    <source>
        <dbReference type="ARBA" id="ARBA00007577"/>
    </source>
</evidence>
<gene>
    <name evidence="16" type="primary">ABCB1</name>
    <name evidence="16" type="ORF">CEXT_264311</name>
</gene>
<evidence type="ECO:0000256" key="8">
    <source>
        <dbReference type="ARBA" id="ARBA00022840"/>
    </source>
</evidence>
<evidence type="ECO:0000256" key="10">
    <source>
        <dbReference type="ARBA" id="ARBA00022989"/>
    </source>
</evidence>
<keyword evidence="7" id="KW-0547">Nucleotide-binding</keyword>
<keyword evidence="6" id="KW-0677">Repeat</keyword>
<keyword evidence="11 14" id="KW-0472">Membrane</keyword>
<dbReference type="Proteomes" id="UP001054945">
    <property type="component" value="Unassembled WGS sequence"/>
</dbReference>
<dbReference type="GO" id="GO:0015421">
    <property type="term" value="F:ABC-type oligopeptide transporter activity"/>
    <property type="evidence" value="ECO:0007669"/>
    <property type="project" value="TreeGrafter"/>
</dbReference>
<dbReference type="Gene3D" id="3.40.50.300">
    <property type="entry name" value="P-loop containing nucleotide triphosphate hydrolases"/>
    <property type="match status" value="1"/>
</dbReference>
<dbReference type="SUPFAM" id="SSF90123">
    <property type="entry name" value="ABC transporter transmembrane region"/>
    <property type="match status" value="1"/>
</dbReference>
<keyword evidence="10 14" id="KW-1133">Transmembrane helix</keyword>
<comment type="subcellular location">
    <subcellularLocation>
        <location evidence="1">Membrane</location>
        <topology evidence="1">Multi-pass membrane protein</topology>
    </subcellularLocation>
</comment>
<feature type="transmembrane region" description="Helical" evidence="14">
    <location>
        <begin position="58"/>
        <end position="76"/>
    </location>
</feature>
<dbReference type="GO" id="GO:0005524">
    <property type="term" value="F:ATP binding"/>
    <property type="evidence" value="ECO:0007669"/>
    <property type="project" value="UniProtKB-KW"/>
</dbReference>
<proteinExistence type="inferred from homology"/>
<evidence type="ECO:0000256" key="11">
    <source>
        <dbReference type="ARBA" id="ARBA00023136"/>
    </source>
</evidence>
<dbReference type="InterPro" id="IPR017871">
    <property type="entry name" value="ABC_transporter-like_CS"/>
</dbReference>
<dbReference type="PROSITE" id="PS00211">
    <property type="entry name" value="ABC_TRANSPORTER_1"/>
    <property type="match status" value="1"/>
</dbReference>
<feature type="domain" description="ABC transporter" evidence="15">
    <location>
        <begin position="115"/>
        <end position="347"/>
    </location>
</feature>
<dbReference type="InterPro" id="IPR003439">
    <property type="entry name" value="ABC_transporter-like_ATP-bd"/>
</dbReference>
<dbReference type="PANTHER" id="PTHR43394">
    <property type="entry name" value="ATP-DEPENDENT PERMEASE MDL1, MITOCHONDRIAL"/>
    <property type="match status" value="1"/>
</dbReference>
<feature type="transmembrane region" description="Helical" evidence="14">
    <location>
        <begin position="20"/>
        <end position="38"/>
    </location>
</feature>
<evidence type="ECO:0000313" key="16">
    <source>
        <dbReference type="EMBL" id="GIY01531.1"/>
    </source>
</evidence>
<protein>
    <recommendedName>
        <fullName evidence="3">ABC-type xenobiotic transporter</fullName>
        <ecNumber evidence="3">7.6.2.2</ecNumber>
    </recommendedName>
</protein>
<keyword evidence="4" id="KW-0813">Transport</keyword>
<dbReference type="EC" id="7.6.2.2" evidence="3"/>
<dbReference type="GO" id="GO:0016887">
    <property type="term" value="F:ATP hydrolysis activity"/>
    <property type="evidence" value="ECO:0007669"/>
    <property type="project" value="InterPro"/>
</dbReference>
<dbReference type="AlphaFoldDB" id="A0AAV4PXA4"/>
<dbReference type="SUPFAM" id="SSF52540">
    <property type="entry name" value="P-loop containing nucleoside triphosphate hydrolases"/>
    <property type="match status" value="1"/>
</dbReference>
<evidence type="ECO:0000313" key="17">
    <source>
        <dbReference type="Proteomes" id="UP001054945"/>
    </source>
</evidence>
<dbReference type="GO" id="GO:0017085">
    <property type="term" value="P:response to insecticide"/>
    <property type="evidence" value="ECO:0007669"/>
    <property type="project" value="UniProtKB-ARBA"/>
</dbReference>
<dbReference type="GO" id="GO:0097254">
    <property type="term" value="P:renal tubular secretion"/>
    <property type="evidence" value="ECO:0007669"/>
    <property type="project" value="UniProtKB-ARBA"/>
</dbReference>
<evidence type="ECO:0000256" key="5">
    <source>
        <dbReference type="ARBA" id="ARBA00022692"/>
    </source>
</evidence>
<evidence type="ECO:0000259" key="15">
    <source>
        <dbReference type="PROSITE" id="PS50893"/>
    </source>
</evidence>
<evidence type="ECO:0000256" key="12">
    <source>
        <dbReference type="ARBA" id="ARBA00023180"/>
    </source>
</evidence>
<evidence type="ECO:0000256" key="4">
    <source>
        <dbReference type="ARBA" id="ARBA00022448"/>
    </source>
</evidence>
<keyword evidence="5 14" id="KW-0812">Transmembrane</keyword>
<dbReference type="FunFam" id="3.40.50.300:FF:000479">
    <property type="entry name" value="Multidrug resistance protein 1A"/>
    <property type="match status" value="1"/>
</dbReference>